<dbReference type="SUPFAM" id="SSF53187">
    <property type="entry name" value="Zn-dependent exopeptidases"/>
    <property type="match status" value="1"/>
</dbReference>
<keyword evidence="1" id="KW-0378">Hydrolase</keyword>
<keyword evidence="2" id="KW-1185">Reference proteome</keyword>
<organism evidence="1 2">
    <name type="scientific">Pontibacter arcticus</name>
    <dbReference type="NCBI Taxonomy" id="2080288"/>
    <lineage>
        <taxon>Bacteria</taxon>
        <taxon>Pseudomonadati</taxon>
        <taxon>Bacteroidota</taxon>
        <taxon>Cytophagia</taxon>
        <taxon>Cytophagales</taxon>
        <taxon>Hymenobacteraceae</taxon>
        <taxon>Pontibacter</taxon>
    </lineage>
</organism>
<reference evidence="1 2" key="1">
    <citation type="submission" date="2018-06" db="EMBL/GenBank/DDBJ databases">
        <authorList>
            <person name="Liu Z.-W."/>
        </authorList>
    </citation>
    <scope>NUCLEOTIDE SEQUENCE [LARGE SCALE GENOMIC DNA]</scope>
    <source>
        <strain evidence="1 2">2b14</strain>
    </source>
</reference>
<reference evidence="1 2" key="2">
    <citation type="submission" date="2018-07" db="EMBL/GenBank/DDBJ databases">
        <title>Pontibacter sp. 2b14 genomic sequence and assembly.</title>
        <authorList>
            <person name="Du Z.-J."/>
        </authorList>
    </citation>
    <scope>NUCLEOTIDE SEQUENCE [LARGE SCALE GENOMIC DNA]</scope>
    <source>
        <strain evidence="1 2">2b14</strain>
    </source>
</reference>
<comment type="caution">
    <text evidence="1">The sequence shown here is derived from an EMBL/GenBank/DDBJ whole genome shotgun (WGS) entry which is preliminary data.</text>
</comment>
<dbReference type="Proteomes" id="UP000251692">
    <property type="component" value="Unassembled WGS sequence"/>
</dbReference>
<dbReference type="AlphaFoldDB" id="A0A364RFY9"/>
<dbReference type="Pfam" id="PF05013">
    <property type="entry name" value="FGase"/>
    <property type="match status" value="1"/>
</dbReference>
<dbReference type="InterPro" id="IPR007709">
    <property type="entry name" value="N-FG_amidohydro"/>
</dbReference>
<name>A0A364RFY9_9BACT</name>
<dbReference type="OrthoDB" id="9815326at2"/>
<dbReference type="EMBL" id="QMDV01000002">
    <property type="protein sequence ID" value="RAU83194.1"/>
    <property type="molecule type" value="Genomic_DNA"/>
</dbReference>
<proteinExistence type="predicted"/>
<evidence type="ECO:0000313" key="1">
    <source>
        <dbReference type="EMBL" id="RAU83194.1"/>
    </source>
</evidence>
<dbReference type="RefSeq" id="WP_112305344.1">
    <property type="nucleotide sequence ID" value="NZ_QMDV01000002.1"/>
</dbReference>
<accession>A0A364RFY9</accession>
<dbReference type="GO" id="GO:0016787">
    <property type="term" value="F:hydrolase activity"/>
    <property type="evidence" value="ECO:0007669"/>
    <property type="project" value="UniProtKB-KW"/>
</dbReference>
<protein>
    <submittedName>
        <fullName evidence="1">N-formylglutamate amidohydrolase</fullName>
    </submittedName>
</protein>
<gene>
    <name evidence="1" type="ORF">DP923_08190</name>
</gene>
<dbReference type="Gene3D" id="3.40.630.40">
    <property type="entry name" value="Zn-dependent exopeptidases"/>
    <property type="match status" value="1"/>
</dbReference>
<evidence type="ECO:0000313" key="2">
    <source>
        <dbReference type="Proteomes" id="UP000251692"/>
    </source>
</evidence>
<sequence>MLKLLLTCEHGGNQIPSEYASLFSGEEPILATHKGYDIGALELFNRMQEVADHHYHSEVSRLLVELNRSINHHNLLSGFTKALTPKEKEKLLDTYYFPYRHKVEKKVDKLASAGRKVLHIAVHTFTPVLDGEERQTDIGLLYDPKRKQEQEICKVWRSKMLEKDSNLQVRFNYPYLGVADGLPTALRRQFGEDEYLGIELEVNQKFALGDQQVWQQLQETITSALREVLKPLRVDNEYSELF</sequence>